<dbReference type="EMBL" id="OB685153">
    <property type="protein sequence ID" value="CAD7237143.1"/>
    <property type="molecule type" value="Genomic_DNA"/>
</dbReference>
<dbReference type="SUPFAM" id="SSF51182">
    <property type="entry name" value="RmlC-like cupins"/>
    <property type="match status" value="1"/>
</dbReference>
<sequence>MGAGVKQNILSANSDGSVRLLYIPPGQAVPDHGHNGLELTLVLQGSFRDETGRYGVGDLEVADEHTDHTPIADAGEACICLAATDAKLRFHALLPTLLQPIFRI</sequence>
<dbReference type="Pfam" id="PF12973">
    <property type="entry name" value="Cupin_7"/>
    <property type="match status" value="1"/>
</dbReference>
<accession>A0A7R8WXQ0</accession>
<dbReference type="InterPro" id="IPR011051">
    <property type="entry name" value="RmlC_Cupin_sf"/>
</dbReference>
<gene>
    <name evidence="2" type="ORF">CTOB1V02_LOCUS14958</name>
</gene>
<dbReference type="InterPro" id="IPR014710">
    <property type="entry name" value="RmlC-like_jellyroll"/>
</dbReference>
<dbReference type="OrthoDB" id="6388375at2759"/>
<name>A0A7R8WXQ0_9CRUS</name>
<dbReference type="InterPro" id="IPR012807">
    <property type="entry name" value="Anti-sigma_ChrR"/>
</dbReference>
<protein>
    <recommendedName>
        <fullName evidence="1">ChrR-like cupin domain-containing protein</fullName>
    </recommendedName>
</protein>
<reference evidence="2" key="1">
    <citation type="submission" date="2020-11" db="EMBL/GenBank/DDBJ databases">
        <authorList>
            <person name="Tran Van P."/>
        </authorList>
    </citation>
    <scope>NUCLEOTIDE SEQUENCE</scope>
</reference>
<dbReference type="AlphaFoldDB" id="A0A7R8WXQ0"/>
<dbReference type="NCBIfam" id="TIGR02451">
    <property type="entry name" value="anti_sig_ChrR"/>
    <property type="match status" value="1"/>
</dbReference>
<organism evidence="2">
    <name type="scientific">Cyprideis torosa</name>
    <dbReference type="NCBI Taxonomy" id="163714"/>
    <lineage>
        <taxon>Eukaryota</taxon>
        <taxon>Metazoa</taxon>
        <taxon>Ecdysozoa</taxon>
        <taxon>Arthropoda</taxon>
        <taxon>Crustacea</taxon>
        <taxon>Oligostraca</taxon>
        <taxon>Ostracoda</taxon>
        <taxon>Podocopa</taxon>
        <taxon>Podocopida</taxon>
        <taxon>Cytherocopina</taxon>
        <taxon>Cytheroidea</taxon>
        <taxon>Cytherideidae</taxon>
        <taxon>Cyprideis</taxon>
    </lineage>
</organism>
<evidence type="ECO:0000313" key="2">
    <source>
        <dbReference type="EMBL" id="CAD7237143.1"/>
    </source>
</evidence>
<proteinExistence type="predicted"/>
<dbReference type="Gene3D" id="2.60.120.10">
    <property type="entry name" value="Jelly Rolls"/>
    <property type="match status" value="1"/>
</dbReference>
<feature type="domain" description="ChrR-like cupin" evidence="1">
    <location>
        <begin position="3"/>
        <end position="84"/>
    </location>
</feature>
<evidence type="ECO:0000259" key="1">
    <source>
        <dbReference type="Pfam" id="PF12973"/>
    </source>
</evidence>
<dbReference type="InterPro" id="IPR025979">
    <property type="entry name" value="ChrR-like_cupin_dom"/>
</dbReference>